<evidence type="ECO:0000313" key="3">
    <source>
        <dbReference type="Proteomes" id="UP000016923"/>
    </source>
</evidence>
<accession>S3CBT2</accession>
<dbReference type="AlphaFoldDB" id="S3CBT2"/>
<dbReference type="HOGENOM" id="CLU_1428402_0_0_1"/>
<dbReference type="eggNOG" id="ENOG502RJUW">
    <property type="taxonomic scope" value="Eukaryota"/>
</dbReference>
<evidence type="ECO:0000256" key="1">
    <source>
        <dbReference type="SAM" id="MobiDB-lite"/>
    </source>
</evidence>
<dbReference type="VEuPathDB" id="FungiDB:F503_06069"/>
<dbReference type="Proteomes" id="UP000016923">
    <property type="component" value="Unassembled WGS sequence"/>
</dbReference>
<name>S3CBT2_OPHP1</name>
<dbReference type="OrthoDB" id="5427833at2759"/>
<feature type="compositionally biased region" description="Low complexity" evidence="1">
    <location>
        <begin position="140"/>
        <end position="149"/>
    </location>
</feature>
<dbReference type="STRING" id="1262450.S3CBT2"/>
<feature type="compositionally biased region" description="Polar residues" evidence="1">
    <location>
        <begin position="105"/>
        <end position="120"/>
    </location>
</feature>
<dbReference type="EMBL" id="KE148146">
    <property type="protein sequence ID" value="EPE10974.1"/>
    <property type="molecule type" value="Genomic_DNA"/>
</dbReference>
<proteinExistence type="predicted"/>
<evidence type="ECO:0000313" key="2">
    <source>
        <dbReference type="EMBL" id="EPE10974.1"/>
    </source>
</evidence>
<keyword evidence="3" id="KW-1185">Reference proteome</keyword>
<sequence>MCLVLAAVAAPVSALSMSNFQLITASSVPFSCILAYDQQLSNCALSDFTQQTQQQSSQQVTGNTCSAACQSSIALAQQTIKTSCGDLVSGAGSSTTASTVPPGQSFGQSAGPTTETSRSGNAAPPSPTIATEAVPKKTQSSSSSNSADSGEVRGGGSPFDAAVVNSAAQRSSSSMVGVPLVVGVAIFMIV</sequence>
<feature type="region of interest" description="Disordered" evidence="1">
    <location>
        <begin position="91"/>
        <end position="159"/>
    </location>
</feature>
<organism evidence="2 3">
    <name type="scientific">Ophiostoma piceae (strain UAMH 11346)</name>
    <name type="common">Sap stain fungus</name>
    <dbReference type="NCBI Taxonomy" id="1262450"/>
    <lineage>
        <taxon>Eukaryota</taxon>
        <taxon>Fungi</taxon>
        <taxon>Dikarya</taxon>
        <taxon>Ascomycota</taxon>
        <taxon>Pezizomycotina</taxon>
        <taxon>Sordariomycetes</taxon>
        <taxon>Sordariomycetidae</taxon>
        <taxon>Ophiostomatales</taxon>
        <taxon>Ophiostomataceae</taxon>
        <taxon>Ophiostoma</taxon>
    </lineage>
</organism>
<gene>
    <name evidence="2" type="ORF">F503_06069</name>
</gene>
<feature type="compositionally biased region" description="Low complexity" evidence="1">
    <location>
        <begin position="91"/>
        <end position="103"/>
    </location>
</feature>
<protein>
    <submittedName>
        <fullName evidence="2">Uncharacterized protein</fullName>
    </submittedName>
</protein>
<reference evidence="2 3" key="1">
    <citation type="journal article" date="2013" name="BMC Genomics">
        <title>The genome and transcriptome of the pine saprophyte Ophiostoma piceae, and a comparison with the bark beetle-associated pine pathogen Grosmannia clavigera.</title>
        <authorList>
            <person name="Haridas S."/>
            <person name="Wang Y."/>
            <person name="Lim L."/>
            <person name="Massoumi Alamouti S."/>
            <person name="Jackman S."/>
            <person name="Docking R."/>
            <person name="Robertson G."/>
            <person name="Birol I."/>
            <person name="Bohlmann J."/>
            <person name="Breuil C."/>
        </authorList>
    </citation>
    <scope>NUCLEOTIDE SEQUENCE [LARGE SCALE GENOMIC DNA]</scope>
    <source>
        <strain evidence="2 3">UAMH 11346</strain>
    </source>
</reference>